<feature type="domain" description="Vitamin K epoxide reductase" evidence="11">
    <location>
        <begin position="11"/>
        <end position="160"/>
    </location>
</feature>
<dbReference type="PANTHER" id="PTHR34573">
    <property type="entry name" value="VKC DOMAIN-CONTAINING PROTEIN"/>
    <property type="match status" value="1"/>
</dbReference>
<evidence type="ECO:0000256" key="5">
    <source>
        <dbReference type="ARBA" id="ARBA00022989"/>
    </source>
</evidence>
<evidence type="ECO:0000256" key="4">
    <source>
        <dbReference type="ARBA" id="ARBA00022719"/>
    </source>
</evidence>
<evidence type="ECO:0000313" key="13">
    <source>
        <dbReference type="Proteomes" id="UP000028922"/>
    </source>
</evidence>
<dbReference type="PATRIC" id="fig|1527444.3.peg.110"/>
<accession>A0A086CIN7</accession>
<dbReference type="CDD" id="cd12916">
    <property type="entry name" value="VKOR_1"/>
    <property type="match status" value="1"/>
</dbReference>
<organism evidence="12 13">
    <name type="scientific">Candidatus Atelocyanobacterium thalassa isolate SIO64986</name>
    <dbReference type="NCBI Taxonomy" id="1527444"/>
    <lineage>
        <taxon>Bacteria</taxon>
        <taxon>Bacillati</taxon>
        <taxon>Cyanobacteriota</taxon>
        <taxon>Cyanophyceae</taxon>
        <taxon>Oscillatoriophycideae</taxon>
        <taxon>Chroococcales</taxon>
        <taxon>Aphanothecaceae</taxon>
        <taxon>Candidatus Atelocyanobacterium</taxon>
        <taxon>Candidatus Atelocyanobacterium thalassae</taxon>
    </lineage>
</organism>
<dbReference type="STRING" id="1527444.ucyna2_00111"/>
<comment type="similarity">
    <text evidence="2">Belongs to the VKOR family.</text>
</comment>
<dbReference type="InterPro" id="IPR012932">
    <property type="entry name" value="VKOR"/>
</dbReference>
<feature type="transmembrane region" description="Helical" evidence="10">
    <location>
        <begin position="12"/>
        <end position="34"/>
    </location>
</feature>
<dbReference type="InterPro" id="IPR044698">
    <property type="entry name" value="VKOR/LTO1"/>
</dbReference>
<evidence type="ECO:0000256" key="10">
    <source>
        <dbReference type="SAM" id="Phobius"/>
    </source>
</evidence>
<evidence type="ECO:0000256" key="7">
    <source>
        <dbReference type="ARBA" id="ARBA00023136"/>
    </source>
</evidence>
<dbReference type="InterPro" id="IPR036249">
    <property type="entry name" value="Thioredoxin-like_sf"/>
</dbReference>
<dbReference type="SUPFAM" id="SSF52833">
    <property type="entry name" value="Thioredoxin-like"/>
    <property type="match status" value="1"/>
</dbReference>
<evidence type="ECO:0000256" key="3">
    <source>
        <dbReference type="ARBA" id="ARBA00022692"/>
    </source>
</evidence>
<dbReference type="SMART" id="SM00756">
    <property type="entry name" value="VKc"/>
    <property type="match status" value="1"/>
</dbReference>
<dbReference type="PANTHER" id="PTHR34573:SF1">
    <property type="entry name" value="VITAMIN K EPOXIDE REDUCTASE DOMAIN-CONTAINING PROTEIN"/>
    <property type="match status" value="1"/>
</dbReference>
<protein>
    <submittedName>
        <fullName evidence="12">Putative membrane protein</fullName>
    </submittedName>
</protein>
<comment type="subcellular location">
    <subcellularLocation>
        <location evidence="1">Membrane</location>
        <topology evidence="1">Multi-pass membrane protein</topology>
    </subcellularLocation>
</comment>
<proteinExistence type="inferred from homology"/>
<dbReference type="GO" id="GO:0048038">
    <property type="term" value="F:quinone binding"/>
    <property type="evidence" value="ECO:0007669"/>
    <property type="project" value="UniProtKB-KW"/>
</dbReference>
<dbReference type="InterPro" id="IPR038354">
    <property type="entry name" value="VKOR_sf"/>
</dbReference>
<keyword evidence="7 10" id="KW-0472">Membrane</keyword>
<keyword evidence="6" id="KW-0560">Oxidoreductase</keyword>
<feature type="transmembrane region" description="Helical" evidence="10">
    <location>
        <begin position="112"/>
        <end position="132"/>
    </location>
</feature>
<dbReference type="EMBL" id="JPSP01000001">
    <property type="protein sequence ID" value="KFF42051.1"/>
    <property type="molecule type" value="Genomic_DNA"/>
</dbReference>
<evidence type="ECO:0000256" key="1">
    <source>
        <dbReference type="ARBA" id="ARBA00004141"/>
    </source>
</evidence>
<evidence type="ECO:0000256" key="8">
    <source>
        <dbReference type="ARBA" id="ARBA00023157"/>
    </source>
</evidence>
<feature type="transmembrane region" description="Helical" evidence="10">
    <location>
        <begin position="70"/>
        <end position="92"/>
    </location>
</feature>
<keyword evidence="8" id="KW-1015">Disulfide bond</keyword>
<dbReference type="Pfam" id="PF07884">
    <property type="entry name" value="VKOR"/>
    <property type="match status" value="1"/>
</dbReference>
<evidence type="ECO:0000256" key="6">
    <source>
        <dbReference type="ARBA" id="ARBA00023002"/>
    </source>
</evidence>
<evidence type="ECO:0000256" key="9">
    <source>
        <dbReference type="ARBA" id="ARBA00023284"/>
    </source>
</evidence>
<evidence type="ECO:0000256" key="2">
    <source>
        <dbReference type="ARBA" id="ARBA00006214"/>
    </source>
</evidence>
<evidence type="ECO:0000313" key="12">
    <source>
        <dbReference type="EMBL" id="KFF42051.1"/>
    </source>
</evidence>
<keyword evidence="9" id="KW-0676">Redox-active center</keyword>
<sequence length="326" mass="36386">MIHKRSIPVIYRWARYIIGMIAISGTILTAYLTIAKLTGTTVYCGVNDAQLLGTGCKNVLNSRYATVFNLPLSLFGTLAYISMSVASLGPLLLKSEKNKNFIKKIDEWTWQFLLIGGTAMAVFSSYLIYILSTELYSTCYYCLGSFLLSLALMIFSILGKEWEDIGQTLFVSIIVTIVTLVGILGIYTDTEKPLTHGRVAIKQVKTVPHPPNGWPITSRSEESEIKLAEHLTSIGAKMYGAFWCPHCHDQKQLFGLTAFHKINYIECDPRGKNPQPNICISSNIKSYPSWEINGEQLSGAQSLEDLAKSSNYQGLTDFKYIIPEHK</sequence>
<feature type="transmembrane region" description="Helical" evidence="10">
    <location>
        <begin position="169"/>
        <end position="188"/>
    </location>
</feature>
<keyword evidence="3 10" id="KW-0812">Transmembrane</keyword>
<gene>
    <name evidence="12" type="ORF">ucyna2_00111</name>
</gene>
<feature type="transmembrane region" description="Helical" evidence="10">
    <location>
        <begin position="138"/>
        <end position="157"/>
    </location>
</feature>
<dbReference type="Gene3D" id="1.20.1440.130">
    <property type="entry name" value="VKOR domain"/>
    <property type="match status" value="1"/>
</dbReference>
<dbReference type="AlphaFoldDB" id="A0A086CIN7"/>
<dbReference type="GO" id="GO:0016020">
    <property type="term" value="C:membrane"/>
    <property type="evidence" value="ECO:0007669"/>
    <property type="project" value="UniProtKB-SubCell"/>
</dbReference>
<reference evidence="12 13" key="1">
    <citation type="submission" date="2014-08" db="EMBL/GenBank/DDBJ databases">
        <title>Comparative genomics reveals surprising divergence of two closely related strains of uncultivated UCYN-A cyanobacteria.</title>
        <authorList>
            <person name="Bombar D."/>
            <person name="Heller P."/>
            <person name="Sanchez-Baracaldo P."/>
            <person name="Carter B.J."/>
            <person name="Zert J.P."/>
        </authorList>
    </citation>
    <scope>NUCLEOTIDE SEQUENCE [LARGE SCALE GENOMIC DNA]</scope>
</reference>
<comment type="caution">
    <text evidence="12">The sequence shown here is derived from an EMBL/GenBank/DDBJ whole genome shotgun (WGS) entry which is preliminary data.</text>
</comment>
<evidence type="ECO:0000259" key="11">
    <source>
        <dbReference type="SMART" id="SM00756"/>
    </source>
</evidence>
<dbReference type="eggNOG" id="COG4243">
    <property type="taxonomic scope" value="Bacteria"/>
</dbReference>
<dbReference type="Proteomes" id="UP000028922">
    <property type="component" value="Unassembled WGS sequence"/>
</dbReference>
<name>A0A086CIN7_9CHRO</name>
<keyword evidence="4" id="KW-0874">Quinone</keyword>
<dbReference type="GO" id="GO:0016491">
    <property type="term" value="F:oxidoreductase activity"/>
    <property type="evidence" value="ECO:0007669"/>
    <property type="project" value="UniProtKB-KW"/>
</dbReference>
<dbReference type="Gene3D" id="3.40.30.10">
    <property type="entry name" value="Glutaredoxin"/>
    <property type="match status" value="1"/>
</dbReference>
<keyword evidence="5 10" id="KW-1133">Transmembrane helix</keyword>